<protein>
    <submittedName>
        <fullName evidence="1">Uncharacterized protein</fullName>
    </submittedName>
</protein>
<dbReference type="EMBL" id="CM037617">
    <property type="protein sequence ID" value="KAH8005600.1"/>
    <property type="molecule type" value="Genomic_DNA"/>
</dbReference>
<keyword evidence="2" id="KW-1185">Reference proteome</keyword>
<evidence type="ECO:0000313" key="2">
    <source>
        <dbReference type="Proteomes" id="UP000827872"/>
    </source>
</evidence>
<name>A0ACB8FK49_9SAUR</name>
<sequence>MGRRGLRDQSFFHPSCPTRSLCHQPTEAAARQRSGKSRSQARKGSCRQQFQKTSSGQSHSSTATKSAANRESPPPSSTWVQKRPSKCQRQQHFWATVAWGGSEFPQEAGAEGAPHKHPTGPTGPFTRLRGKGAWPVAAASHVHPPHPWTTAHGHGAPSLPRAPQDPKCVASCSERKAHGAPLDFQAGKVGWGECVGSIRTRQAEGPDSLTLQLMDRGNRRV</sequence>
<reference evidence="1" key="1">
    <citation type="submission" date="2021-08" db="EMBL/GenBank/DDBJ databases">
        <title>The first chromosome-level gecko genome reveals the dynamic sex chromosomes of Neotropical dwarf geckos (Sphaerodactylidae: Sphaerodactylus).</title>
        <authorList>
            <person name="Pinto B.J."/>
            <person name="Keating S.E."/>
            <person name="Gamble T."/>
        </authorList>
    </citation>
    <scope>NUCLEOTIDE SEQUENCE</scope>
    <source>
        <strain evidence="1">TG3544</strain>
    </source>
</reference>
<comment type="caution">
    <text evidence="1">The sequence shown here is derived from an EMBL/GenBank/DDBJ whole genome shotgun (WGS) entry which is preliminary data.</text>
</comment>
<accession>A0ACB8FK49</accession>
<dbReference type="Proteomes" id="UP000827872">
    <property type="component" value="Linkage Group LG04"/>
</dbReference>
<gene>
    <name evidence="1" type="ORF">K3G42_030471</name>
</gene>
<proteinExistence type="predicted"/>
<organism evidence="1 2">
    <name type="scientific">Sphaerodactylus townsendi</name>
    <dbReference type="NCBI Taxonomy" id="933632"/>
    <lineage>
        <taxon>Eukaryota</taxon>
        <taxon>Metazoa</taxon>
        <taxon>Chordata</taxon>
        <taxon>Craniata</taxon>
        <taxon>Vertebrata</taxon>
        <taxon>Euteleostomi</taxon>
        <taxon>Lepidosauria</taxon>
        <taxon>Squamata</taxon>
        <taxon>Bifurcata</taxon>
        <taxon>Gekkota</taxon>
        <taxon>Sphaerodactylidae</taxon>
        <taxon>Sphaerodactylus</taxon>
    </lineage>
</organism>
<evidence type="ECO:0000313" key="1">
    <source>
        <dbReference type="EMBL" id="KAH8005600.1"/>
    </source>
</evidence>